<dbReference type="Pfam" id="PF16267">
    <property type="entry name" value="DUF4920"/>
    <property type="match status" value="1"/>
</dbReference>
<evidence type="ECO:0000313" key="2">
    <source>
        <dbReference type="Proteomes" id="UP001597319"/>
    </source>
</evidence>
<accession>A0ABW5LPJ2</accession>
<proteinExistence type="predicted"/>
<evidence type="ECO:0000313" key="1">
    <source>
        <dbReference type="EMBL" id="MFD2565312.1"/>
    </source>
</evidence>
<dbReference type="InterPro" id="IPR032577">
    <property type="entry name" value="DUF4920"/>
</dbReference>
<dbReference type="RefSeq" id="WP_378295134.1">
    <property type="nucleotide sequence ID" value="NZ_JBHULE010000035.1"/>
</dbReference>
<organism evidence="1 2">
    <name type="scientific">Aquimarina rubra</name>
    <dbReference type="NCBI Taxonomy" id="1920033"/>
    <lineage>
        <taxon>Bacteria</taxon>
        <taxon>Pseudomonadati</taxon>
        <taxon>Bacteroidota</taxon>
        <taxon>Flavobacteriia</taxon>
        <taxon>Flavobacteriales</taxon>
        <taxon>Flavobacteriaceae</taxon>
        <taxon>Aquimarina</taxon>
    </lineage>
</organism>
<dbReference type="Proteomes" id="UP001597319">
    <property type="component" value="Unassembled WGS sequence"/>
</dbReference>
<gene>
    <name evidence="1" type="ORF">ACFSR1_21725</name>
</gene>
<dbReference type="EMBL" id="JBHULE010000035">
    <property type="protein sequence ID" value="MFD2565312.1"/>
    <property type="molecule type" value="Genomic_DNA"/>
</dbReference>
<sequence length="168" mass="18445">MKKITLFFAGLSCLVACNSVQKEKESFSVQDIALSEYSGYGGKISSETVLYKDAIAEKYKNLAEGDTIDVSFSSTVNDVCKAKGCWMKVALDGENETMVKFKDYGFFVPKDIENDTIIVQGRAYVSETSVEELRHLASDAGKSEEEIAAITAPKKTYSFMADGVLVKQ</sequence>
<comment type="caution">
    <text evidence="1">The sequence shown here is derived from an EMBL/GenBank/DDBJ whole genome shotgun (WGS) entry which is preliminary data.</text>
</comment>
<name>A0ABW5LPJ2_9FLAO</name>
<keyword evidence="2" id="KW-1185">Reference proteome</keyword>
<reference evidence="2" key="1">
    <citation type="journal article" date="2019" name="Int. J. Syst. Evol. Microbiol.">
        <title>The Global Catalogue of Microorganisms (GCM) 10K type strain sequencing project: providing services to taxonomists for standard genome sequencing and annotation.</title>
        <authorList>
            <consortium name="The Broad Institute Genomics Platform"/>
            <consortium name="The Broad Institute Genome Sequencing Center for Infectious Disease"/>
            <person name="Wu L."/>
            <person name="Ma J."/>
        </authorList>
    </citation>
    <scope>NUCLEOTIDE SEQUENCE [LARGE SCALE GENOMIC DNA]</scope>
    <source>
        <strain evidence="2">KCTC 52274</strain>
    </source>
</reference>
<protein>
    <submittedName>
        <fullName evidence="1">DUF4920 domain-containing protein</fullName>
    </submittedName>
</protein>